<feature type="signal peptide" evidence="1">
    <location>
        <begin position="1"/>
        <end position="18"/>
    </location>
</feature>
<feature type="non-terminal residue" evidence="2">
    <location>
        <position position="50"/>
    </location>
</feature>
<evidence type="ECO:0000313" key="2">
    <source>
        <dbReference type="EMBL" id="KAK9674898.1"/>
    </source>
</evidence>
<dbReference type="Proteomes" id="UP001458880">
    <property type="component" value="Unassembled WGS sequence"/>
</dbReference>
<protein>
    <submittedName>
        <fullName evidence="2">Uncharacterized protein</fullName>
    </submittedName>
</protein>
<feature type="chain" id="PRO_5043329310" evidence="1">
    <location>
        <begin position="19"/>
        <end position="50"/>
    </location>
</feature>
<proteinExistence type="predicted"/>
<accession>A0AAW1HF83</accession>
<name>A0AAW1HF83_POPJA</name>
<dbReference type="EMBL" id="JASPKY010001411">
    <property type="protein sequence ID" value="KAK9674898.1"/>
    <property type="molecule type" value="Genomic_DNA"/>
</dbReference>
<dbReference type="AlphaFoldDB" id="A0AAW1HF83"/>
<evidence type="ECO:0000256" key="1">
    <source>
        <dbReference type="SAM" id="SignalP"/>
    </source>
</evidence>
<evidence type="ECO:0000313" key="3">
    <source>
        <dbReference type="Proteomes" id="UP001458880"/>
    </source>
</evidence>
<sequence length="50" mass="5268">MGLKLIVINVVLSGGSQTNVVVPKEEHTEVKESIPKAAVGLGPTFLQLEP</sequence>
<keyword evidence="1" id="KW-0732">Signal</keyword>
<reference evidence="2 3" key="1">
    <citation type="journal article" date="2024" name="BMC Genomics">
        <title>De novo assembly and annotation of Popillia japonica's genome with initial clues to its potential as an invasive pest.</title>
        <authorList>
            <person name="Cucini C."/>
            <person name="Boschi S."/>
            <person name="Funari R."/>
            <person name="Cardaioli E."/>
            <person name="Iannotti N."/>
            <person name="Marturano G."/>
            <person name="Paoli F."/>
            <person name="Bruttini M."/>
            <person name="Carapelli A."/>
            <person name="Frati F."/>
            <person name="Nardi F."/>
        </authorList>
    </citation>
    <scope>NUCLEOTIDE SEQUENCE [LARGE SCALE GENOMIC DNA]</scope>
    <source>
        <strain evidence="2">DMR45628</strain>
    </source>
</reference>
<comment type="caution">
    <text evidence="2">The sequence shown here is derived from an EMBL/GenBank/DDBJ whole genome shotgun (WGS) entry which is preliminary data.</text>
</comment>
<keyword evidence="3" id="KW-1185">Reference proteome</keyword>
<gene>
    <name evidence="2" type="ORF">QE152_g40779</name>
</gene>
<organism evidence="2 3">
    <name type="scientific">Popillia japonica</name>
    <name type="common">Japanese beetle</name>
    <dbReference type="NCBI Taxonomy" id="7064"/>
    <lineage>
        <taxon>Eukaryota</taxon>
        <taxon>Metazoa</taxon>
        <taxon>Ecdysozoa</taxon>
        <taxon>Arthropoda</taxon>
        <taxon>Hexapoda</taxon>
        <taxon>Insecta</taxon>
        <taxon>Pterygota</taxon>
        <taxon>Neoptera</taxon>
        <taxon>Endopterygota</taxon>
        <taxon>Coleoptera</taxon>
        <taxon>Polyphaga</taxon>
        <taxon>Scarabaeiformia</taxon>
        <taxon>Scarabaeidae</taxon>
        <taxon>Rutelinae</taxon>
        <taxon>Popillia</taxon>
    </lineage>
</organism>